<dbReference type="Pfam" id="PF00520">
    <property type="entry name" value="Ion_trans"/>
    <property type="match status" value="1"/>
</dbReference>
<gene>
    <name evidence="9" type="ORF">SteCoe_36766</name>
</gene>
<keyword evidence="5 7" id="KW-0472">Membrane</keyword>
<dbReference type="GO" id="GO:0005886">
    <property type="term" value="C:plasma membrane"/>
    <property type="evidence" value="ECO:0007669"/>
    <property type="project" value="TreeGrafter"/>
</dbReference>
<evidence type="ECO:0000256" key="1">
    <source>
        <dbReference type="ARBA" id="ARBA00004141"/>
    </source>
</evidence>
<keyword evidence="6" id="KW-0175">Coiled coil</keyword>
<feature type="transmembrane region" description="Helical" evidence="7">
    <location>
        <begin position="630"/>
        <end position="650"/>
    </location>
</feature>
<dbReference type="GO" id="GO:0098703">
    <property type="term" value="P:calcium ion import across plasma membrane"/>
    <property type="evidence" value="ECO:0007669"/>
    <property type="project" value="TreeGrafter"/>
</dbReference>
<evidence type="ECO:0000256" key="3">
    <source>
        <dbReference type="ARBA" id="ARBA00022737"/>
    </source>
</evidence>
<evidence type="ECO:0000256" key="7">
    <source>
        <dbReference type="SAM" id="Phobius"/>
    </source>
</evidence>
<feature type="transmembrane region" description="Helical" evidence="7">
    <location>
        <begin position="775"/>
        <end position="796"/>
    </location>
</feature>
<evidence type="ECO:0000313" key="9">
    <source>
        <dbReference type="EMBL" id="OMJ66398.1"/>
    </source>
</evidence>
<evidence type="ECO:0000256" key="2">
    <source>
        <dbReference type="ARBA" id="ARBA00022692"/>
    </source>
</evidence>
<feature type="coiled-coil region" evidence="6">
    <location>
        <begin position="1132"/>
        <end position="1159"/>
    </location>
</feature>
<dbReference type="InterPro" id="IPR005821">
    <property type="entry name" value="Ion_trans_dom"/>
</dbReference>
<dbReference type="GO" id="GO:0005216">
    <property type="term" value="F:monoatomic ion channel activity"/>
    <property type="evidence" value="ECO:0007669"/>
    <property type="project" value="InterPro"/>
</dbReference>
<accession>A0A1R2APD4</accession>
<dbReference type="InterPro" id="IPR024862">
    <property type="entry name" value="TRPV"/>
</dbReference>
<dbReference type="PANTHER" id="PTHR10582">
    <property type="entry name" value="TRANSIENT RECEPTOR POTENTIAL ION CHANNEL PROTEIN"/>
    <property type="match status" value="1"/>
</dbReference>
<dbReference type="Proteomes" id="UP000187209">
    <property type="component" value="Unassembled WGS sequence"/>
</dbReference>
<dbReference type="PANTHER" id="PTHR10582:SF2">
    <property type="entry name" value="INACTIVE"/>
    <property type="match status" value="1"/>
</dbReference>
<evidence type="ECO:0000256" key="6">
    <source>
        <dbReference type="SAM" id="Coils"/>
    </source>
</evidence>
<dbReference type="AlphaFoldDB" id="A0A1R2APD4"/>
<reference evidence="9 10" key="1">
    <citation type="submission" date="2016-11" db="EMBL/GenBank/DDBJ databases">
        <title>The macronuclear genome of Stentor coeruleus: a giant cell with tiny introns.</title>
        <authorList>
            <person name="Slabodnick M."/>
            <person name="Ruby J.G."/>
            <person name="Reiff S.B."/>
            <person name="Swart E.C."/>
            <person name="Gosai S."/>
            <person name="Prabakaran S."/>
            <person name="Witkowska E."/>
            <person name="Larue G.E."/>
            <person name="Fisher S."/>
            <person name="Freeman R.M."/>
            <person name="Gunawardena J."/>
            <person name="Chu W."/>
            <person name="Stover N.A."/>
            <person name="Gregory B.D."/>
            <person name="Nowacki M."/>
            <person name="Derisi J."/>
            <person name="Roy S.W."/>
            <person name="Marshall W.F."/>
            <person name="Sood P."/>
        </authorList>
    </citation>
    <scope>NUCLEOTIDE SEQUENCE [LARGE SCALE GENOMIC DNA]</scope>
    <source>
        <strain evidence="9">WM001</strain>
    </source>
</reference>
<comment type="subcellular location">
    <subcellularLocation>
        <location evidence="1">Membrane</location>
        <topology evidence="1">Multi-pass membrane protein</topology>
    </subcellularLocation>
</comment>
<feature type="transmembrane region" description="Helical" evidence="7">
    <location>
        <begin position="861"/>
        <end position="887"/>
    </location>
</feature>
<feature type="domain" description="Ion transport" evidence="8">
    <location>
        <begin position="558"/>
        <end position="801"/>
    </location>
</feature>
<evidence type="ECO:0000256" key="5">
    <source>
        <dbReference type="ARBA" id="ARBA00023136"/>
    </source>
</evidence>
<proteinExistence type="predicted"/>
<keyword evidence="4 7" id="KW-1133">Transmembrane helix</keyword>
<keyword evidence="3" id="KW-0677">Repeat</keyword>
<protein>
    <recommendedName>
        <fullName evidence="8">Ion transport domain-containing protein</fullName>
    </recommendedName>
</protein>
<feature type="transmembrane region" description="Helical" evidence="7">
    <location>
        <begin position="558"/>
        <end position="576"/>
    </location>
</feature>
<comment type="caution">
    <text evidence="9">The sequence shown here is derived from an EMBL/GenBank/DDBJ whole genome shotgun (WGS) entry which is preliminary data.</text>
</comment>
<dbReference type="Gene3D" id="1.10.287.70">
    <property type="match status" value="1"/>
</dbReference>
<feature type="transmembrane region" description="Helical" evidence="7">
    <location>
        <begin position="824"/>
        <end position="846"/>
    </location>
</feature>
<keyword evidence="10" id="KW-1185">Reference proteome</keyword>
<keyword evidence="2 7" id="KW-0812">Transmembrane</keyword>
<feature type="transmembrane region" description="Helical" evidence="7">
    <location>
        <begin position="944"/>
        <end position="960"/>
    </location>
</feature>
<evidence type="ECO:0000313" key="10">
    <source>
        <dbReference type="Proteomes" id="UP000187209"/>
    </source>
</evidence>
<evidence type="ECO:0000256" key="4">
    <source>
        <dbReference type="ARBA" id="ARBA00022989"/>
    </source>
</evidence>
<organism evidence="9 10">
    <name type="scientific">Stentor coeruleus</name>
    <dbReference type="NCBI Taxonomy" id="5963"/>
    <lineage>
        <taxon>Eukaryota</taxon>
        <taxon>Sar</taxon>
        <taxon>Alveolata</taxon>
        <taxon>Ciliophora</taxon>
        <taxon>Postciliodesmatophora</taxon>
        <taxon>Heterotrichea</taxon>
        <taxon>Heterotrichida</taxon>
        <taxon>Stentoridae</taxon>
        <taxon>Stentor</taxon>
    </lineage>
</organism>
<feature type="transmembrane region" description="Helical" evidence="7">
    <location>
        <begin position="596"/>
        <end position="618"/>
    </location>
</feature>
<name>A0A1R2APD4_9CILI</name>
<sequence>MEDQTFYEDTDTKFSKFIKPQTIEKPSKITRRMSMKFGSEVFMVIGAIDLCNVESAKSLALQQWFIQQNEEFVKSGDLIRLCLEKGFMAFAQDLVKAGYFLPSDILIKAIKKSKHEAVRNIITGKFYPQTGFELEYWYLLHKGLYAYAEIMRIAEPQLQVFQIEEHNYDQEVEILEIALKRSLERGYDDFACIIMKINPMVVNAEMIRIAMDQKNMDFLRRIWTGNQEDNFAFNRIKRMQISRIWNNLNVKTDGFRKQEVANIMKIGNIIRSLLTREYIQEARKVITWPEAADDKDILKVCVEMGEEEIGRDVIAKRTRDVTQEDFKYCLSQKFYWLALDMLKWNEPLRYLYNKDAQKEIVELLRNGSTCYFAAEMFARIEPSLWDSSNTETVCEIVNLTMKKNFEFYKCPHPMLFLVLMAEFLLKISHVNIYHATLCRETANSLILLAKCVEDNIDEENELKYFMLCQDTQCRTVLTIIAMNNFFSLLENNDVGSIVNNMWIGDRKNEGIINASTLYTSFFAPDGSERKLIFFNNMDSRQAYMFQYDQLVSSCKLRFFGQMISIAFLVFFYSMMVELAHVENTLDNFAAGKNTQVFLRLSQIWIVGIFLEKVITIIFCAVTKRKIIKDVWLFIDFFMFVMMIFLMAGVNQYYAGDGKWLNFISSSDFNALMHAVVLCLVWLKLFSILTITESYGPLLRIMYIMTIDMMTFLLVYFSALFIGAVIMTTLFCGLTTSDKFSNFGTSFQTLYRIGLGDFKITDYTNYLAFGAVLESLLVVLTNIMLFNILIAILTVTYERENEGEESKYRSTLIKAYYKWRWDDNYGLLILMPSPITIFITTVLPLLLGVRNSSRITNLFSKLFFLLFVLPMFCYFASVSAIFIPLVYLTSLDAFAKGGVKTLKPVTILREQMGPNDTESDDDDDVDGVNLGKENQKVKAFSIRRAVIWVLVGGIVTGIAYLRDLLDFWKIIFKDTRVNAFSQIEEEGNIYSNEAFINNVQETLMCFDKDEITVDEVSERYVSIDNSSLSSIVLADKNLMEKRKESIVRFFENMSFSRKWKKIKRKDIIEMLPHKNYYSENYIFRAKHIRVVWIAKALKSFRKTIANINIKGVDIPKFAIMNETYQVRRVMISSKNAKVHLNVMEKNLKMIEEKLEEARKKESQKYSSLHY</sequence>
<evidence type="ECO:0000259" key="8">
    <source>
        <dbReference type="Pfam" id="PF00520"/>
    </source>
</evidence>
<feature type="transmembrane region" description="Helical" evidence="7">
    <location>
        <begin position="670"/>
        <end position="691"/>
    </location>
</feature>
<dbReference type="EMBL" id="MPUH01001729">
    <property type="protein sequence ID" value="OMJ66398.1"/>
    <property type="molecule type" value="Genomic_DNA"/>
</dbReference>
<feature type="transmembrane region" description="Helical" evidence="7">
    <location>
        <begin position="712"/>
        <end position="735"/>
    </location>
</feature>
<dbReference type="OrthoDB" id="197980at2759"/>